<dbReference type="Proteomes" id="UP001549119">
    <property type="component" value="Unassembled WGS sequence"/>
</dbReference>
<evidence type="ECO:0000313" key="2">
    <source>
        <dbReference type="EMBL" id="MET3868023.1"/>
    </source>
</evidence>
<dbReference type="EMBL" id="JBEPNW010000002">
    <property type="protein sequence ID" value="MET3868023.1"/>
    <property type="molecule type" value="Genomic_DNA"/>
</dbReference>
<evidence type="ECO:0000256" key="1">
    <source>
        <dbReference type="SAM" id="MobiDB-lite"/>
    </source>
</evidence>
<sequence length="107" mass="12008">MCTGSDILGRPPEEAADRTSYAVQQTNIVRRGPRLLRLANDNRKGEQQDIAAGRPVREVGLQVRVRSLAVQLLRRLVHPERQQGDVCAPARRRFRGTAALDLLDLKE</sequence>
<reference evidence="2 3" key="1">
    <citation type="submission" date="2024-06" db="EMBL/GenBank/DDBJ databases">
        <title>Genomics of switchgrass bacterial isolates.</title>
        <authorList>
            <person name="Shade A."/>
        </authorList>
    </citation>
    <scope>NUCLEOTIDE SEQUENCE [LARGE SCALE GENOMIC DNA]</scope>
    <source>
        <strain evidence="2 3">PvP084</strain>
    </source>
</reference>
<protein>
    <submittedName>
        <fullName evidence="2">Uncharacterized protein</fullName>
    </submittedName>
</protein>
<accession>A0ABV2NNQ1</accession>
<dbReference type="RefSeq" id="WP_209650558.1">
    <property type="nucleotide sequence ID" value="NZ_JBEPNV010000001.1"/>
</dbReference>
<feature type="region of interest" description="Disordered" evidence="1">
    <location>
        <begin position="1"/>
        <end position="24"/>
    </location>
</feature>
<gene>
    <name evidence="2" type="ORF">ABIC20_005332</name>
</gene>
<evidence type="ECO:0000313" key="3">
    <source>
        <dbReference type="Proteomes" id="UP001549119"/>
    </source>
</evidence>
<comment type="caution">
    <text evidence="2">The sequence shown here is derived from an EMBL/GenBank/DDBJ whole genome shotgun (WGS) entry which is preliminary data.</text>
</comment>
<keyword evidence="3" id="KW-1185">Reference proteome</keyword>
<name>A0ABV2NNQ1_9HYPH</name>
<proteinExistence type="predicted"/>
<organism evidence="2 3">
    <name type="scientific">Methylobacterium radiotolerans</name>
    <dbReference type="NCBI Taxonomy" id="31998"/>
    <lineage>
        <taxon>Bacteria</taxon>
        <taxon>Pseudomonadati</taxon>
        <taxon>Pseudomonadota</taxon>
        <taxon>Alphaproteobacteria</taxon>
        <taxon>Hyphomicrobiales</taxon>
        <taxon>Methylobacteriaceae</taxon>
        <taxon>Methylobacterium</taxon>
    </lineage>
</organism>